<organism evidence="11 12">
    <name type="scientific">[Torrubiella] hemipterigena</name>
    <dbReference type="NCBI Taxonomy" id="1531966"/>
    <lineage>
        <taxon>Eukaryota</taxon>
        <taxon>Fungi</taxon>
        <taxon>Dikarya</taxon>
        <taxon>Ascomycota</taxon>
        <taxon>Pezizomycotina</taxon>
        <taxon>Sordariomycetes</taxon>
        <taxon>Hypocreomycetidae</taxon>
        <taxon>Hypocreales</taxon>
        <taxon>Clavicipitaceae</taxon>
        <taxon>Clavicipitaceae incertae sedis</taxon>
        <taxon>'Torrubiella' clade</taxon>
    </lineage>
</organism>
<evidence type="ECO:0000256" key="7">
    <source>
        <dbReference type="ARBA" id="ARBA00034892"/>
    </source>
</evidence>
<evidence type="ECO:0000256" key="3">
    <source>
        <dbReference type="ARBA" id="ARBA00022741"/>
    </source>
</evidence>
<keyword evidence="12" id="KW-1185">Reference proteome</keyword>
<keyword evidence="3" id="KW-0547">Nucleotide-binding</keyword>
<dbReference type="InterPro" id="IPR002314">
    <property type="entry name" value="aa-tRNA-synt_IIb"/>
</dbReference>
<keyword evidence="5 11" id="KW-0030">Aminoacyl-tRNA synthetase</keyword>
<reference evidence="11 12" key="1">
    <citation type="journal article" date="2015" name="Genome Announc.">
        <title>Draft Genome Sequence and Gene Annotation of the Entomopathogenic Fungus Verticillium hemipterigenum.</title>
        <authorList>
            <person name="Horn F."/>
            <person name="Habel A."/>
            <person name="Scharf D.H."/>
            <person name="Dworschak J."/>
            <person name="Brakhage A.A."/>
            <person name="Guthke R."/>
            <person name="Hertweck C."/>
            <person name="Linde J."/>
        </authorList>
    </citation>
    <scope>NUCLEOTIDE SEQUENCE [LARGE SCALE GENOMIC DNA]</scope>
</reference>
<evidence type="ECO:0000256" key="9">
    <source>
        <dbReference type="PIRSR" id="PIRSR001529-2"/>
    </source>
</evidence>
<accession>A0A0A1TMW8</accession>
<proteinExistence type="predicted"/>
<dbReference type="InterPro" id="IPR002317">
    <property type="entry name" value="Ser-tRNA-ligase_type_1"/>
</dbReference>
<dbReference type="PRINTS" id="PR00981">
    <property type="entry name" value="TRNASYNTHSER"/>
</dbReference>
<evidence type="ECO:0000256" key="8">
    <source>
        <dbReference type="PIRSR" id="PIRSR001529-1"/>
    </source>
</evidence>
<feature type="domain" description="Aminoacyl-transfer RNA synthetases class-II family profile" evidence="10">
    <location>
        <begin position="232"/>
        <end position="470"/>
    </location>
</feature>
<dbReference type="InterPro" id="IPR010978">
    <property type="entry name" value="tRNA-bd_arm"/>
</dbReference>
<keyword evidence="2" id="KW-0436">Ligase</keyword>
<feature type="binding site" evidence="8">
    <location>
        <position position="319"/>
    </location>
    <ligand>
        <name>L-serine</name>
        <dbReference type="ChEBI" id="CHEBI:33384"/>
    </ligand>
</feature>
<evidence type="ECO:0000256" key="4">
    <source>
        <dbReference type="ARBA" id="ARBA00022840"/>
    </source>
</evidence>
<dbReference type="InterPro" id="IPR042103">
    <property type="entry name" value="SerRS_1_N_sf"/>
</dbReference>
<evidence type="ECO:0000256" key="2">
    <source>
        <dbReference type="ARBA" id="ARBA00022598"/>
    </source>
</evidence>
<feature type="binding site" evidence="9">
    <location>
        <begin position="410"/>
        <end position="413"/>
    </location>
    <ligand>
        <name>ATP</name>
        <dbReference type="ChEBI" id="CHEBI:30616"/>
    </ligand>
</feature>
<feature type="binding site" evidence="9">
    <location>
        <begin position="335"/>
        <end position="338"/>
    </location>
    <ligand>
        <name>ATP</name>
        <dbReference type="ChEBI" id="CHEBI:30616"/>
    </ligand>
</feature>
<feature type="binding site" evidence="8">
    <location>
        <position position="288"/>
    </location>
    <ligand>
        <name>L-serine</name>
        <dbReference type="ChEBI" id="CHEBI:33384"/>
    </ligand>
</feature>
<name>A0A0A1TMW8_9HYPO</name>
<dbReference type="HOGENOM" id="CLU_023797_4_3_1"/>
<evidence type="ECO:0000256" key="1">
    <source>
        <dbReference type="ARBA" id="ARBA00012840"/>
    </source>
</evidence>
<gene>
    <name evidence="11" type="ORF">VHEMI08149</name>
</gene>
<dbReference type="InterPro" id="IPR015866">
    <property type="entry name" value="Ser-tRNA-synth_1_N"/>
</dbReference>
<dbReference type="SUPFAM" id="SSF55681">
    <property type="entry name" value="Class II aaRS and biotin synthetases"/>
    <property type="match status" value="1"/>
</dbReference>
<dbReference type="Proteomes" id="UP000039046">
    <property type="component" value="Unassembled WGS sequence"/>
</dbReference>
<dbReference type="Gene3D" id="1.10.287.40">
    <property type="entry name" value="Serine-tRNA synthetase, tRNA binding domain"/>
    <property type="match status" value="1"/>
</dbReference>
<dbReference type="NCBIfam" id="TIGR00414">
    <property type="entry name" value="serS"/>
    <property type="match status" value="1"/>
</dbReference>
<dbReference type="GO" id="GO:0070158">
    <property type="term" value="P:mitochondrial seryl-tRNA aminoacylation"/>
    <property type="evidence" value="ECO:0007669"/>
    <property type="project" value="EnsemblFungi"/>
</dbReference>
<dbReference type="Pfam" id="PF02403">
    <property type="entry name" value="Seryl_tRNA_N"/>
    <property type="match status" value="1"/>
</dbReference>
<dbReference type="InterPro" id="IPR006195">
    <property type="entry name" value="aa-tRNA-synth_II"/>
</dbReference>
<evidence type="ECO:0000313" key="11">
    <source>
        <dbReference type="EMBL" id="CEJ92498.1"/>
    </source>
</evidence>
<evidence type="ECO:0000313" key="12">
    <source>
        <dbReference type="Proteomes" id="UP000039046"/>
    </source>
</evidence>
<dbReference type="EMBL" id="CDHN01000004">
    <property type="protein sequence ID" value="CEJ92498.1"/>
    <property type="molecule type" value="Genomic_DNA"/>
</dbReference>
<feature type="binding site" evidence="8">
    <location>
        <position position="442"/>
    </location>
    <ligand>
        <name>L-serine</name>
        <dbReference type="ChEBI" id="CHEBI:33384"/>
    </ligand>
</feature>
<dbReference type="FunFam" id="3.30.930.10:FF:000069">
    <property type="entry name" value="Seryl-tRNA synthetase"/>
    <property type="match status" value="1"/>
</dbReference>
<dbReference type="Pfam" id="PF00587">
    <property type="entry name" value="tRNA-synt_2b"/>
    <property type="match status" value="1"/>
</dbReference>
<dbReference type="GO" id="GO:0004828">
    <property type="term" value="F:serine-tRNA ligase activity"/>
    <property type="evidence" value="ECO:0007669"/>
    <property type="project" value="UniProtKB-EC"/>
</dbReference>
<dbReference type="InterPro" id="IPR045864">
    <property type="entry name" value="aa-tRNA-synth_II/BPL/LPL"/>
</dbReference>
<dbReference type="SUPFAM" id="SSF46589">
    <property type="entry name" value="tRNA-binding arm"/>
    <property type="match status" value="1"/>
</dbReference>
<feature type="binding site" evidence="8">
    <location>
        <position position="342"/>
    </location>
    <ligand>
        <name>L-serine</name>
        <dbReference type="ChEBI" id="CHEBI:33384"/>
    </ligand>
</feature>
<feature type="binding site" evidence="9">
    <location>
        <begin position="319"/>
        <end position="321"/>
    </location>
    <ligand>
        <name>ATP</name>
        <dbReference type="ChEBI" id="CHEBI:30616"/>
    </ligand>
</feature>
<dbReference type="PANTHER" id="PTHR11778">
    <property type="entry name" value="SERYL-TRNA SYNTHETASE"/>
    <property type="match status" value="1"/>
</dbReference>
<dbReference type="GO" id="GO:0005524">
    <property type="term" value="F:ATP binding"/>
    <property type="evidence" value="ECO:0007669"/>
    <property type="project" value="UniProtKB-KW"/>
</dbReference>
<protein>
    <recommendedName>
        <fullName evidence="1">serine--tRNA ligase</fullName>
        <ecNumber evidence="1">6.1.1.11</ecNumber>
    </recommendedName>
    <alternativeName>
        <fullName evidence="6">Seryl-tRNA synthetase</fullName>
    </alternativeName>
    <alternativeName>
        <fullName evidence="7">Seryl-tRNA(Ser) synthetase</fullName>
    </alternativeName>
</protein>
<dbReference type="PROSITE" id="PS50862">
    <property type="entry name" value="AA_TRNA_LIGASE_II"/>
    <property type="match status" value="1"/>
</dbReference>
<dbReference type="UniPathway" id="UPA00906">
    <property type="reaction ID" value="UER00895"/>
</dbReference>
<dbReference type="PIRSF" id="PIRSF001529">
    <property type="entry name" value="Ser-tRNA-synth_IIa"/>
    <property type="match status" value="1"/>
</dbReference>
<sequence length="488" mass="53063">MNRAKCLRCCSSSTRFQIPARIPPFSRLFSDQKRHAQAPKPIIDIKHIRQNPALYAQNCIDRNYTRQATHPQSIIDLHTEWQNLQTSAKALRTRANLLGKGLASKSPSDIPELAGLSRDALQDEAKAIKAQLATISPSETAALAEIEALALELPNITSPDTPLGKDHEVLSYINEAPAASASTKSHVDIGTQLGILDFAAAAHTSGWGWYYLVGAAAQLEQALVQYALTSAKRHGWTQVSPPSMVYSHIGSACGFQPRDQHGEQQVYAVAQAAEDVARGVPAHVLAGTSEIPLAGMKANTELQMGEMPLKRVAVSRCYRAEAGARGASTKGLYRVHEFTKVEMFAWTEPHDEDVFEEMLDIQTEIIESLGLHARILAMPASDLGASAARKVDMEAWFPSRAASMGDGWGEVSSASMCTDYQARRLATRLRYKGDLGFPWTVNGTALAVPRVLAALLEAGWDENSGTVAIPECLRPWMDGMDKIGPNLN</sequence>
<dbReference type="EC" id="6.1.1.11" evidence="1"/>
<evidence type="ECO:0000259" key="10">
    <source>
        <dbReference type="PROSITE" id="PS50862"/>
    </source>
</evidence>
<dbReference type="AlphaFoldDB" id="A0A0A1TMW8"/>
<dbReference type="STRING" id="1531966.A0A0A1TMW8"/>
<evidence type="ECO:0000256" key="5">
    <source>
        <dbReference type="ARBA" id="ARBA00023146"/>
    </source>
</evidence>
<dbReference type="Gene3D" id="3.30.930.10">
    <property type="entry name" value="Bira Bifunctional Protein, Domain 2"/>
    <property type="match status" value="1"/>
</dbReference>
<evidence type="ECO:0000256" key="6">
    <source>
        <dbReference type="ARBA" id="ARBA00031113"/>
    </source>
</evidence>
<dbReference type="OrthoDB" id="10264585at2759"/>
<feature type="site" description="Important for serine binding" evidence="8">
    <location>
        <position position="444"/>
    </location>
</feature>
<dbReference type="GO" id="GO:0005739">
    <property type="term" value="C:mitochondrion"/>
    <property type="evidence" value="ECO:0007669"/>
    <property type="project" value="EnsemblFungi"/>
</dbReference>
<keyword evidence="4 9" id="KW-0067">ATP-binding</keyword>